<accession>A0A1E3A1K8</accession>
<protein>
    <submittedName>
        <fullName evidence="2">Uncharacterized protein</fullName>
    </submittedName>
</protein>
<feature type="region of interest" description="Disordered" evidence="1">
    <location>
        <begin position="28"/>
        <end position="48"/>
    </location>
</feature>
<proteinExistence type="predicted"/>
<comment type="caution">
    <text evidence="2">The sequence shown here is derived from an EMBL/GenBank/DDBJ whole genome shotgun (WGS) entry which is preliminary data.</text>
</comment>
<dbReference type="AlphaFoldDB" id="A0A1E3A1K8"/>
<dbReference type="EMBL" id="MCGH01000004">
    <property type="protein sequence ID" value="ODM02377.1"/>
    <property type="molecule type" value="Genomic_DNA"/>
</dbReference>
<organism evidence="2 3">
    <name type="scientific">Eisenbergiella tayi</name>
    <dbReference type="NCBI Taxonomy" id="1432052"/>
    <lineage>
        <taxon>Bacteria</taxon>
        <taxon>Bacillati</taxon>
        <taxon>Bacillota</taxon>
        <taxon>Clostridia</taxon>
        <taxon>Lachnospirales</taxon>
        <taxon>Lachnospiraceae</taxon>
        <taxon>Eisenbergiella</taxon>
    </lineage>
</organism>
<evidence type="ECO:0000313" key="2">
    <source>
        <dbReference type="EMBL" id="ODM02377.1"/>
    </source>
</evidence>
<reference evidence="2 3" key="1">
    <citation type="submission" date="2016-07" db="EMBL/GenBank/DDBJ databases">
        <title>Characterization of isolates of Eisenbergiella tayi derived from blood cultures, using whole genome sequencing.</title>
        <authorList>
            <person name="Burdz T."/>
            <person name="Wiebe D."/>
            <person name="Huynh C."/>
            <person name="Bernard K."/>
        </authorList>
    </citation>
    <scope>NUCLEOTIDE SEQUENCE [LARGE SCALE GENOMIC DNA]</scope>
    <source>
        <strain evidence="2 3">NML 110608</strain>
    </source>
</reference>
<evidence type="ECO:0000256" key="1">
    <source>
        <dbReference type="SAM" id="MobiDB-lite"/>
    </source>
</evidence>
<evidence type="ECO:0000313" key="3">
    <source>
        <dbReference type="Proteomes" id="UP000094067"/>
    </source>
</evidence>
<gene>
    <name evidence="2" type="ORF">BEI61_05539</name>
</gene>
<feature type="compositionally biased region" description="Basic and acidic residues" evidence="1">
    <location>
        <begin position="37"/>
        <end position="48"/>
    </location>
</feature>
<dbReference type="Proteomes" id="UP000094067">
    <property type="component" value="Unassembled WGS sequence"/>
</dbReference>
<name>A0A1E3A1K8_9FIRM</name>
<sequence length="125" mass="13639">MAVKDRDKTVRNSTFFCLYRMIHKESHRAGEGGAEAPGREAAECSARDTGPESYSLPLHVIGENSSHQIFFYVMGCVCSVRGGCHNLSQRFGTHVSYGKNAFDVGAGTFIGYDIAVGIEIQLAFE</sequence>